<feature type="domain" description="Cas6b N-terminal" evidence="2">
    <location>
        <begin position="1"/>
        <end position="101"/>
    </location>
</feature>
<evidence type="ECO:0000313" key="3">
    <source>
        <dbReference type="EMBL" id="PTV94461.1"/>
    </source>
</evidence>
<name>A0A2T5RH25_9FIRM</name>
<accession>A0A2T5RH25</accession>
<organism evidence="3 4">
    <name type="scientific">Halanaerobium saccharolyticum</name>
    <dbReference type="NCBI Taxonomy" id="43595"/>
    <lineage>
        <taxon>Bacteria</taxon>
        <taxon>Bacillati</taxon>
        <taxon>Bacillota</taxon>
        <taxon>Clostridia</taxon>
        <taxon>Halanaerobiales</taxon>
        <taxon>Halanaerobiaceae</taxon>
        <taxon>Halanaerobium</taxon>
    </lineage>
</organism>
<dbReference type="Proteomes" id="UP000244089">
    <property type="component" value="Unassembled WGS sequence"/>
</dbReference>
<dbReference type="Pfam" id="PF17955">
    <property type="entry name" value="Cas6b_N"/>
    <property type="match status" value="1"/>
</dbReference>
<dbReference type="OrthoDB" id="656505at2"/>
<dbReference type="Pfam" id="PF17262">
    <property type="entry name" value="Cas6b_C"/>
    <property type="match status" value="1"/>
</dbReference>
<feature type="domain" description="Cas6b C-terminal" evidence="1">
    <location>
        <begin position="115"/>
        <end position="224"/>
    </location>
</feature>
<reference evidence="3 4" key="1">
    <citation type="submission" date="2018-04" db="EMBL/GenBank/DDBJ databases">
        <title>Subsurface microbial communities from deep shales in Ohio and West Virginia, USA.</title>
        <authorList>
            <person name="Wrighton K."/>
        </authorList>
    </citation>
    <scope>NUCLEOTIDE SEQUENCE [LARGE SCALE GENOMIC DNA]</scope>
    <source>
        <strain evidence="3 4">WC1</strain>
    </source>
</reference>
<gene>
    <name evidence="3" type="ORF">C8C76_13235</name>
</gene>
<proteinExistence type="predicted"/>
<protein>
    <recommendedName>
        <fullName evidence="5">DNA repair protein</fullName>
    </recommendedName>
</protein>
<evidence type="ECO:0000259" key="2">
    <source>
        <dbReference type="Pfam" id="PF17955"/>
    </source>
</evidence>
<evidence type="ECO:0000313" key="4">
    <source>
        <dbReference type="Proteomes" id="UP000244089"/>
    </source>
</evidence>
<dbReference type="RefSeq" id="WP_108141804.1">
    <property type="nucleotide sequence ID" value="NZ_QAXS01000032.1"/>
</dbReference>
<evidence type="ECO:0008006" key="5">
    <source>
        <dbReference type="Google" id="ProtNLM"/>
    </source>
</evidence>
<dbReference type="InterPro" id="IPR020209">
    <property type="entry name" value="Cas6b_C"/>
</dbReference>
<sequence>MKIKQAKLEFDIEDRLSLDYGRKLRGFFANEFEDVLFHHHKENDKFRYGYPLIQYKILRGKPTVIAIGDGVSLIAENFLEIDRLTLGENEYEEPDVNLSMSNWELSVKEDVEMLPYKYEFITPWMAFNQKNFDKYKSEIQGSSDEKRVEFLSRILIGNILSFAKSIDWWVEEEIKVIPVLKDINVNFKSMNMIGFKGFFFTNIILPEDIGLGQSSSRGFGTIKEK</sequence>
<dbReference type="AlphaFoldDB" id="A0A2T5RH25"/>
<evidence type="ECO:0000259" key="1">
    <source>
        <dbReference type="Pfam" id="PF17262"/>
    </source>
</evidence>
<comment type="caution">
    <text evidence="3">The sequence shown here is derived from an EMBL/GenBank/DDBJ whole genome shotgun (WGS) entry which is preliminary data.</text>
</comment>
<dbReference type="InterPro" id="IPR041528">
    <property type="entry name" value="Cas6b_N"/>
</dbReference>
<dbReference type="EMBL" id="QAXS01000032">
    <property type="protein sequence ID" value="PTV94461.1"/>
    <property type="molecule type" value="Genomic_DNA"/>
</dbReference>